<dbReference type="AlphaFoldDB" id="I2Q571"/>
<feature type="region of interest" description="Disordered" evidence="1">
    <location>
        <begin position="1"/>
        <end position="34"/>
    </location>
</feature>
<reference evidence="3" key="1">
    <citation type="submission" date="2011-11" db="EMBL/GenBank/DDBJ databases">
        <title>Improved High-Quality Draft sequence of Desulfovibrio sp. U5L.</title>
        <authorList>
            <consortium name="US DOE Joint Genome Institute"/>
            <person name="Lucas S."/>
            <person name="Han J."/>
            <person name="Lapidus A."/>
            <person name="Cheng J.-F."/>
            <person name="Goodwin L."/>
            <person name="Pitluck S."/>
            <person name="Peters L."/>
            <person name="Ovchinnikova G."/>
            <person name="Held B."/>
            <person name="Detter J.C."/>
            <person name="Han C."/>
            <person name="Tapia R."/>
            <person name="Land M."/>
            <person name="Hauser L."/>
            <person name="Kyrpides N."/>
            <person name="Ivanova N."/>
            <person name="Pagani I."/>
            <person name="Gabster J."/>
            <person name="Walker C."/>
            <person name="Stolyar S."/>
            <person name="Stahl D."/>
            <person name="Arkin A."/>
            <person name="Dehal P."/>
            <person name="Hazen T."/>
            <person name="Woyke T."/>
        </authorList>
    </citation>
    <scope>NUCLEOTIDE SEQUENCE [LARGE SCALE GENOMIC DNA]</scope>
    <source>
        <strain evidence="3">U5L</strain>
    </source>
</reference>
<dbReference type="EMBL" id="JH600068">
    <property type="protein sequence ID" value="EIG54927.1"/>
    <property type="molecule type" value="Genomic_DNA"/>
</dbReference>
<proteinExistence type="predicted"/>
<dbReference type="eggNOG" id="ENOG503307M">
    <property type="taxonomic scope" value="Bacteria"/>
</dbReference>
<evidence type="ECO:0000313" key="3">
    <source>
        <dbReference type="EMBL" id="EIG54927.1"/>
    </source>
</evidence>
<dbReference type="Pfam" id="PF18932">
    <property type="entry name" value="DUF5681"/>
    <property type="match status" value="1"/>
</dbReference>
<evidence type="ECO:0000256" key="1">
    <source>
        <dbReference type="SAM" id="MobiDB-lite"/>
    </source>
</evidence>
<protein>
    <recommendedName>
        <fullName evidence="2">DUF5681 domain-containing protein</fullName>
    </recommendedName>
</protein>
<dbReference type="STRING" id="596152.DesU5LDRAFT_3294"/>
<sequence>MAESSLKKERKQRGAGKRFEPGQSGNPAGKPKGCRSRAVMAAQALIDGKAEEVVEKALELALAGDGPVLRAILDRLCPPRKDSPVRVTLPAIESAADLPVVTATLLDAVAKGQLTPSEAQAVTGLVESHRKALEFEELERRIAALEQTAKS</sequence>
<gene>
    <name evidence="3" type="ORF">DesU5LDRAFT_3294</name>
</gene>
<organism evidence="3">
    <name type="scientific">Desulfovibrio sp. U5L</name>
    <dbReference type="NCBI Taxonomy" id="596152"/>
    <lineage>
        <taxon>Bacteria</taxon>
        <taxon>Pseudomonadati</taxon>
        <taxon>Thermodesulfobacteriota</taxon>
        <taxon>Desulfovibrionia</taxon>
        <taxon>Desulfovibrionales</taxon>
        <taxon>Desulfovibrionaceae</taxon>
        <taxon>Desulfovibrio</taxon>
    </lineage>
</organism>
<evidence type="ECO:0000259" key="2">
    <source>
        <dbReference type="Pfam" id="PF18932"/>
    </source>
</evidence>
<accession>I2Q571</accession>
<dbReference type="OrthoDB" id="2086138at2"/>
<name>I2Q571_9BACT</name>
<feature type="domain" description="DUF5681" evidence="2">
    <location>
        <begin position="17"/>
        <end position="79"/>
    </location>
</feature>
<dbReference type="InterPro" id="IPR043736">
    <property type="entry name" value="DUF5681"/>
</dbReference>
<dbReference type="HOGENOM" id="CLU_137974_1_0_7"/>